<sequence length="646" mass="68783">MTATMDLPTQRADEADPTTPEVDPAPTSLEDAPTDLAGTAEAASGGNPLAGLSEDELAALHAQWDAEINTVIHINPDEALLAENVRTENAEADPATTANFKNNGINTAANGYRNYETGIVMITEGQRRFKNARAAGVELPVWMKTPPPADERKATIERIVRQLEENDLRKPLTLGDSARAIQQLAAFNLTPAGIARKLARGRNGAAYVKQVLQAGESELALKAAERFDLNLVQAAVVAEFDKAGDRETAKELVRIARTEPNNFQVFAHAKRAEHAEKQRLAALVTKLTRELAAAKVTIFGGSLTLDTGEARSLDRLRPSPEDAPYTALTAQDHASCPGHGAWIEDDHHDDNGDRVPVAVYGCADFRAHGHALSHAPAGRVDLTPRTTSTLDTGDGGGAGAAGEESDLAAARAALAADERARTEARIIRRWVRKNNELIDASEKPRREWLAEFALRKTAPKGAQLFLARQKAHGGYELRRAFNQNHALARQLLGLPVGSTVTDLSEKVATASTPGKATVYDMFLTFCAMEEALSRNAWRYAQQAAQEYLTALVGAGYPASDVEQLIIEPQSERDVIAAALGETPTSDAADDEQHGDVLDARTTGVAEPGGSGSRVSAGIDIARELSEGTGAPAEPEVAAAELAGAAS</sequence>
<name>A0A9Y2NHR9_9PSEU</name>
<proteinExistence type="predicted"/>
<organism evidence="2 3">
    <name type="scientific">Amycolatopsis mongoliensis</name>
    <dbReference type="NCBI Taxonomy" id="715475"/>
    <lineage>
        <taxon>Bacteria</taxon>
        <taxon>Bacillati</taxon>
        <taxon>Actinomycetota</taxon>
        <taxon>Actinomycetes</taxon>
        <taxon>Pseudonocardiales</taxon>
        <taxon>Pseudonocardiaceae</taxon>
        <taxon>Amycolatopsis</taxon>
    </lineage>
</organism>
<reference evidence="2 3" key="1">
    <citation type="submission" date="2023-06" db="EMBL/GenBank/DDBJ databases">
        <authorList>
            <person name="Oyuntsetseg B."/>
            <person name="Kim S.B."/>
        </authorList>
    </citation>
    <scope>NUCLEOTIDE SEQUENCE [LARGE SCALE GENOMIC DNA]</scope>
    <source>
        <strain evidence="2 3">4-36</strain>
    </source>
</reference>
<accession>A0A9Y2NHR9</accession>
<evidence type="ECO:0000313" key="3">
    <source>
        <dbReference type="Proteomes" id="UP001239397"/>
    </source>
</evidence>
<dbReference type="Proteomes" id="UP001239397">
    <property type="component" value="Chromosome"/>
</dbReference>
<gene>
    <name evidence="2" type="ORF">QRX60_17580</name>
</gene>
<evidence type="ECO:0000313" key="2">
    <source>
        <dbReference type="EMBL" id="WIY05567.1"/>
    </source>
</evidence>
<dbReference type="RefSeq" id="WP_286001855.1">
    <property type="nucleotide sequence ID" value="NZ_CP127295.1"/>
</dbReference>
<evidence type="ECO:0000256" key="1">
    <source>
        <dbReference type="SAM" id="MobiDB-lite"/>
    </source>
</evidence>
<dbReference type="EMBL" id="CP127295">
    <property type="protein sequence ID" value="WIY05567.1"/>
    <property type="molecule type" value="Genomic_DNA"/>
</dbReference>
<feature type="region of interest" description="Disordered" evidence="1">
    <location>
        <begin position="1"/>
        <end position="50"/>
    </location>
</feature>
<dbReference type="KEGG" id="amog:QRX60_17580"/>
<keyword evidence="3" id="KW-1185">Reference proteome</keyword>
<dbReference type="AlphaFoldDB" id="A0A9Y2NHR9"/>
<protein>
    <recommendedName>
        <fullName evidence="4">ParB/Sulfiredoxin domain-containing protein</fullName>
    </recommendedName>
</protein>
<dbReference type="SUPFAM" id="SSF109709">
    <property type="entry name" value="KorB DNA-binding domain-like"/>
    <property type="match status" value="1"/>
</dbReference>
<evidence type="ECO:0008006" key="4">
    <source>
        <dbReference type="Google" id="ProtNLM"/>
    </source>
</evidence>
<feature type="region of interest" description="Disordered" evidence="1">
    <location>
        <begin position="378"/>
        <end position="403"/>
    </location>
</feature>